<gene>
    <name evidence="2" type="ORF">KAK11_16870</name>
</gene>
<feature type="transmembrane region" description="Helical" evidence="1">
    <location>
        <begin position="99"/>
        <end position="116"/>
    </location>
</feature>
<dbReference type="EMBL" id="JAGQDG010000006">
    <property type="protein sequence ID" value="MBQ0937003.1"/>
    <property type="molecule type" value="Genomic_DNA"/>
</dbReference>
<protein>
    <recommendedName>
        <fullName evidence="4">DUF2189 domain-containing protein</fullName>
    </recommendedName>
</protein>
<feature type="transmembrane region" description="Helical" evidence="1">
    <location>
        <begin position="54"/>
        <end position="72"/>
    </location>
</feature>
<keyword evidence="1" id="KW-0812">Transmembrane</keyword>
<evidence type="ECO:0000313" key="2">
    <source>
        <dbReference type="EMBL" id="MBQ0937003.1"/>
    </source>
</evidence>
<dbReference type="NCBIfam" id="NF041043">
    <property type="entry name" value="BPSS1780_fam"/>
    <property type="match status" value="1"/>
</dbReference>
<keyword evidence="1" id="KW-0472">Membrane</keyword>
<feature type="transmembrane region" description="Helical" evidence="1">
    <location>
        <begin position="28"/>
        <end position="48"/>
    </location>
</feature>
<feature type="transmembrane region" description="Helical" evidence="1">
    <location>
        <begin position="199"/>
        <end position="222"/>
    </location>
</feature>
<proteinExistence type="predicted"/>
<comment type="caution">
    <text evidence="2">The sequence shown here is derived from an EMBL/GenBank/DDBJ whole genome shotgun (WGS) entry which is preliminary data.</text>
</comment>
<dbReference type="Proteomes" id="UP000672097">
    <property type="component" value="Unassembled WGS sequence"/>
</dbReference>
<dbReference type="InterPro" id="IPR047798">
    <property type="entry name" value="BPSS1780-like"/>
</dbReference>
<organism evidence="2 3">
    <name type="scientific">Ideonella paludis</name>
    <dbReference type="NCBI Taxonomy" id="1233411"/>
    <lineage>
        <taxon>Bacteria</taxon>
        <taxon>Pseudomonadati</taxon>
        <taxon>Pseudomonadota</taxon>
        <taxon>Betaproteobacteria</taxon>
        <taxon>Burkholderiales</taxon>
        <taxon>Sphaerotilaceae</taxon>
        <taxon>Ideonella</taxon>
    </lineage>
</organism>
<dbReference type="RefSeq" id="WP_210810404.1">
    <property type="nucleotide sequence ID" value="NZ_JAGQDG010000006.1"/>
</dbReference>
<evidence type="ECO:0000256" key="1">
    <source>
        <dbReference type="SAM" id="Phobius"/>
    </source>
</evidence>
<reference evidence="2 3" key="1">
    <citation type="submission" date="2021-04" db="EMBL/GenBank/DDBJ databases">
        <title>The genome sequence of type strain Ideonella paludis KCTC 32238.</title>
        <authorList>
            <person name="Liu Y."/>
        </authorList>
    </citation>
    <scope>NUCLEOTIDE SEQUENCE [LARGE SCALE GENOMIC DNA]</scope>
    <source>
        <strain evidence="2 3">KCTC 32238</strain>
    </source>
</reference>
<evidence type="ECO:0008006" key="4">
    <source>
        <dbReference type="Google" id="ProtNLM"/>
    </source>
</evidence>
<evidence type="ECO:0000313" key="3">
    <source>
        <dbReference type="Proteomes" id="UP000672097"/>
    </source>
</evidence>
<keyword evidence="3" id="KW-1185">Reference proteome</keyword>
<sequence>MGLRLLTPPASAGVQWVREGLANFFKQPMGFASLFVMFLLAAQLLGLVPVVGSPLALMMVPLLGLAYMCAGLRTARGQLVQPQVFAEPWRQGPVVRRNLLQLCALYMLACVLSILMCDVLDGGEFNRQLGLLSDAMAKSQDMEQLAISPAIAQGMFMRLVATTLVGLPFWHAPALVMWGQQSVAQALFSSTIALWRAKAAFTVFGLAWAGVMVGAMAVVAVLSGLLGGGLTMLAVVPLGIAMIGAFQASLYPTYRDCFGEPESA</sequence>
<accession>A0ABS5E0T1</accession>
<feature type="transmembrane region" description="Helical" evidence="1">
    <location>
        <begin position="155"/>
        <end position="178"/>
    </location>
</feature>
<name>A0ABS5E0T1_9BURK</name>
<keyword evidence="1" id="KW-1133">Transmembrane helix</keyword>
<feature type="transmembrane region" description="Helical" evidence="1">
    <location>
        <begin position="228"/>
        <end position="246"/>
    </location>
</feature>